<dbReference type="PANTHER" id="PTHR31044:SF71">
    <property type="entry name" value="MAJOR POLLEN ALLERGEN OLE E 10-LIKE"/>
    <property type="match status" value="1"/>
</dbReference>
<dbReference type="EMBL" id="CAUOFW020008146">
    <property type="protein sequence ID" value="CAK9181720.1"/>
    <property type="molecule type" value="Genomic_DNA"/>
</dbReference>
<feature type="chain" id="PRO_5044867981" description="X8 domain-containing protein" evidence="2">
    <location>
        <begin position="22"/>
        <end position="88"/>
    </location>
</feature>
<feature type="signal peptide" evidence="2">
    <location>
        <begin position="1"/>
        <end position="21"/>
    </location>
</feature>
<organism evidence="4 5">
    <name type="scientific">Ilex paraguariensis</name>
    <name type="common">yerba mate</name>
    <dbReference type="NCBI Taxonomy" id="185542"/>
    <lineage>
        <taxon>Eukaryota</taxon>
        <taxon>Viridiplantae</taxon>
        <taxon>Streptophyta</taxon>
        <taxon>Embryophyta</taxon>
        <taxon>Tracheophyta</taxon>
        <taxon>Spermatophyta</taxon>
        <taxon>Magnoliopsida</taxon>
        <taxon>eudicotyledons</taxon>
        <taxon>Gunneridae</taxon>
        <taxon>Pentapetalae</taxon>
        <taxon>asterids</taxon>
        <taxon>campanulids</taxon>
        <taxon>Aquifoliales</taxon>
        <taxon>Aquifoliaceae</taxon>
        <taxon>Ilex</taxon>
    </lineage>
</organism>
<proteinExistence type="predicted"/>
<comment type="caution">
    <text evidence="4">The sequence shown here is derived from an EMBL/GenBank/DDBJ whole genome shotgun (WGS) entry which is preliminary data.</text>
</comment>
<dbReference type="AlphaFoldDB" id="A0ABC8UKY6"/>
<dbReference type="Pfam" id="PF07983">
    <property type="entry name" value="X8"/>
    <property type="match status" value="1"/>
</dbReference>
<dbReference type="GO" id="GO:0009506">
    <property type="term" value="C:plasmodesma"/>
    <property type="evidence" value="ECO:0007669"/>
    <property type="project" value="UniProtKB-ARBA"/>
</dbReference>
<evidence type="ECO:0000259" key="3">
    <source>
        <dbReference type="SMART" id="SM00768"/>
    </source>
</evidence>
<gene>
    <name evidence="4" type="ORF">ILEXP_LOCUS51823</name>
</gene>
<accession>A0ABC8UKY6</accession>
<sequence length="88" mass="9708">MAKSSLLLPLVLSLICIYAFTRKTWCAAKPSTSEGVLVNNIYYACEHLGSYSMIQAGGACYLPPTTVNHASVVMNLYYQSQSRELLEL</sequence>
<reference evidence="4 5" key="1">
    <citation type="submission" date="2024-02" db="EMBL/GenBank/DDBJ databases">
        <authorList>
            <person name="Vignale AGUSTIN F."/>
            <person name="Sosa J E."/>
            <person name="Modenutti C."/>
        </authorList>
    </citation>
    <scope>NUCLEOTIDE SEQUENCE [LARGE SCALE GENOMIC DNA]</scope>
</reference>
<keyword evidence="5" id="KW-1185">Reference proteome</keyword>
<dbReference type="Proteomes" id="UP001642360">
    <property type="component" value="Unassembled WGS sequence"/>
</dbReference>
<feature type="domain" description="X8" evidence="3">
    <location>
        <begin position="24"/>
        <end position="82"/>
    </location>
</feature>
<name>A0ABC8UKY6_9AQUA</name>
<evidence type="ECO:0000313" key="5">
    <source>
        <dbReference type="Proteomes" id="UP001642360"/>
    </source>
</evidence>
<evidence type="ECO:0000313" key="4">
    <source>
        <dbReference type="EMBL" id="CAK9181720.1"/>
    </source>
</evidence>
<evidence type="ECO:0000256" key="2">
    <source>
        <dbReference type="SAM" id="SignalP"/>
    </source>
</evidence>
<dbReference type="SMART" id="SM00768">
    <property type="entry name" value="X8"/>
    <property type="match status" value="1"/>
</dbReference>
<dbReference type="InterPro" id="IPR012946">
    <property type="entry name" value="X8"/>
</dbReference>
<protein>
    <recommendedName>
        <fullName evidence="3">X8 domain-containing protein</fullName>
    </recommendedName>
</protein>
<evidence type="ECO:0000256" key="1">
    <source>
        <dbReference type="ARBA" id="ARBA00022729"/>
    </source>
</evidence>
<dbReference type="PANTHER" id="PTHR31044">
    <property type="entry name" value="BETA-1,3 GLUCANASE"/>
    <property type="match status" value="1"/>
</dbReference>
<dbReference type="InterPro" id="IPR044788">
    <property type="entry name" value="X8_dom_prot"/>
</dbReference>
<keyword evidence="1 2" id="KW-0732">Signal</keyword>